<evidence type="ECO:0000256" key="8">
    <source>
        <dbReference type="ARBA" id="ARBA00022694"/>
    </source>
</evidence>
<feature type="binding site" evidence="15">
    <location>
        <position position="126"/>
    </location>
    <ligand>
        <name>Mg(2+)</name>
        <dbReference type="ChEBI" id="CHEBI:18420"/>
    </ligand>
</feature>
<dbReference type="GO" id="GO:0019843">
    <property type="term" value="F:rRNA binding"/>
    <property type="evidence" value="ECO:0007669"/>
    <property type="project" value="UniProtKB-KW"/>
</dbReference>
<evidence type="ECO:0000313" key="18">
    <source>
        <dbReference type="EMBL" id="OIN96828.1"/>
    </source>
</evidence>
<dbReference type="Pfam" id="PF00035">
    <property type="entry name" value="dsrm"/>
    <property type="match status" value="1"/>
</dbReference>
<comment type="caution">
    <text evidence="18">The sequence shown here is derived from an EMBL/GenBank/DDBJ whole genome shotgun (WGS) entry which is preliminary data.</text>
</comment>
<dbReference type="STRING" id="1817893.AUJ66_05175"/>
<evidence type="ECO:0000259" key="16">
    <source>
        <dbReference type="PROSITE" id="PS50137"/>
    </source>
</evidence>
<dbReference type="GO" id="GO:0046872">
    <property type="term" value="F:metal ion binding"/>
    <property type="evidence" value="ECO:0007669"/>
    <property type="project" value="UniProtKB-KW"/>
</dbReference>
<dbReference type="AlphaFoldDB" id="A0A1J4SDU0"/>
<reference evidence="18 19" key="1">
    <citation type="journal article" date="2016" name="Environ. Microbiol.">
        <title>Genomic resolution of a cold subsurface aquifer community provides metabolic insights for novel microbes adapted to high CO concentrations.</title>
        <authorList>
            <person name="Probst A.J."/>
            <person name="Castelle C.J."/>
            <person name="Singh A."/>
            <person name="Brown C.T."/>
            <person name="Anantharaman K."/>
            <person name="Sharon I."/>
            <person name="Hug L.A."/>
            <person name="Burstein D."/>
            <person name="Emerson J.B."/>
            <person name="Thomas B.C."/>
            <person name="Banfield J.F."/>
        </authorList>
    </citation>
    <scope>NUCLEOTIDE SEQUENCE [LARGE SCALE GENOMIC DNA]</scope>
    <source>
        <strain evidence="18">CG1_02_38_46</strain>
    </source>
</reference>
<keyword evidence="12 15" id="KW-0378">Hydrolase</keyword>
<comment type="function">
    <text evidence="15">Digests double-stranded RNA. Involved in the processing of primary rRNA transcript to yield the immediate precursors to the large and small rRNAs (23S and 16S). Processes some mRNAs, and tRNAs when they are encoded in the rRNA operon. Processes pre-crRNA and tracrRNA of type II CRISPR loci if present in the organism.</text>
</comment>
<comment type="cofactor">
    <cofactor evidence="15">
        <name>Mg(2+)</name>
        <dbReference type="ChEBI" id="CHEBI:18420"/>
    </cofactor>
</comment>
<keyword evidence="14 15" id="KW-0694">RNA-binding</keyword>
<dbReference type="Gene3D" id="1.10.1520.10">
    <property type="entry name" value="Ribonuclease III domain"/>
    <property type="match status" value="1"/>
</dbReference>
<feature type="active site" evidence="15">
    <location>
        <position position="54"/>
    </location>
</feature>
<dbReference type="EC" id="3.1.26.3" evidence="15"/>
<sequence length="237" mass="27040">MDEIRRKKLEQFQNNLGIRFRDIGLLDIALTHRTFAVESSKIVEDNERLEFLGDAVLGLAIGTYLYRKYRGYSEGHLSMARSKLVNENILAMKAREFHLGNYLLFGKGEELTGGRNKDSILASSFEAIIGAIYLESGFQKVYSFIYNCFKREVAKLSIKSALKDYKGELQELAEGRFGVKPFYKLVRTTGPDHKKFFEVKVVIRGKFFGVGKGGTKKEAEQKAAKEALRREEGWIIF</sequence>
<dbReference type="CDD" id="cd00593">
    <property type="entry name" value="RIBOc"/>
    <property type="match status" value="1"/>
</dbReference>
<dbReference type="InterPro" id="IPR011907">
    <property type="entry name" value="RNase_III"/>
</dbReference>
<organism evidence="18 19">
    <name type="scientific">Candidatus Desantisbacteria bacterium CG1_02_38_46</name>
    <dbReference type="NCBI Taxonomy" id="1817893"/>
    <lineage>
        <taxon>Bacteria</taxon>
        <taxon>Candidatus Desantisiibacteriota</taxon>
    </lineage>
</organism>
<dbReference type="GO" id="GO:0042802">
    <property type="term" value="F:identical protein binding"/>
    <property type="evidence" value="ECO:0007669"/>
    <property type="project" value="UniProtKB-ARBA"/>
</dbReference>
<evidence type="ECO:0000256" key="6">
    <source>
        <dbReference type="ARBA" id="ARBA00022552"/>
    </source>
</evidence>
<evidence type="ECO:0000256" key="7">
    <source>
        <dbReference type="ARBA" id="ARBA00022664"/>
    </source>
</evidence>
<dbReference type="GO" id="GO:0003725">
    <property type="term" value="F:double-stranded RNA binding"/>
    <property type="evidence" value="ECO:0007669"/>
    <property type="project" value="TreeGrafter"/>
</dbReference>
<feature type="active site" evidence="15">
    <location>
        <position position="126"/>
    </location>
</feature>
<evidence type="ECO:0000256" key="14">
    <source>
        <dbReference type="ARBA" id="ARBA00022884"/>
    </source>
</evidence>
<dbReference type="GO" id="GO:0006397">
    <property type="term" value="P:mRNA processing"/>
    <property type="evidence" value="ECO:0007669"/>
    <property type="project" value="UniProtKB-UniRule"/>
</dbReference>
<comment type="subcellular location">
    <subcellularLocation>
        <location evidence="2 15">Cytoplasm</location>
    </subcellularLocation>
</comment>
<feature type="binding site" evidence="15">
    <location>
        <position position="50"/>
    </location>
    <ligand>
        <name>Mg(2+)</name>
        <dbReference type="ChEBI" id="CHEBI:18420"/>
    </ligand>
</feature>
<keyword evidence="10 15" id="KW-0479">Metal-binding</keyword>
<keyword evidence="6 15" id="KW-0698">rRNA processing</keyword>
<dbReference type="PROSITE" id="PS50142">
    <property type="entry name" value="RNASE_3_2"/>
    <property type="match status" value="1"/>
</dbReference>
<dbReference type="GO" id="GO:0006364">
    <property type="term" value="P:rRNA processing"/>
    <property type="evidence" value="ECO:0007669"/>
    <property type="project" value="UniProtKB-UniRule"/>
</dbReference>
<dbReference type="SUPFAM" id="SSF69065">
    <property type="entry name" value="RNase III domain-like"/>
    <property type="match status" value="1"/>
</dbReference>
<dbReference type="SMART" id="SM00535">
    <property type="entry name" value="RIBOc"/>
    <property type="match status" value="1"/>
</dbReference>
<keyword evidence="7 15" id="KW-0507">mRNA processing</keyword>
<feature type="binding site" evidence="15">
    <location>
        <position position="123"/>
    </location>
    <ligand>
        <name>Mg(2+)</name>
        <dbReference type="ChEBI" id="CHEBI:18420"/>
    </ligand>
</feature>
<keyword evidence="5 15" id="KW-0963">Cytoplasm</keyword>
<dbReference type="InterPro" id="IPR000999">
    <property type="entry name" value="RNase_III_dom"/>
</dbReference>
<proteinExistence type="inferred from homology"/>
<dbReference type="PANTHER" id="PTHR11207:SF0">
    <property type="entry name" value="RIBONUCLEASE 3"/>
    <property type="match status" value="1"/>
</dbReference>
<keyword evidence="11 15" id="KW-0255">Endonuclease</keyword>
<name>A0A1J4SDU0_9BACT</name>
<comment type="similarity">
    <text evidence="3">Belongs to the ribonuclease III family.</text>
</comment>
<evidence type="ECO:0000256" key="13">
    <source>
        <dbReference type="ARBA" id="ARBA00022842"/>
    </source>
</evidence>
<dbReference type="FunFam" id="3.30.160.20:FF:000003">
    <property type="entry name" value="Ribonuclease 3"/>
    <property type="match status" value="1"/>
</dbReference>
<keyword evidence="9 15" id="KW-0540">Nuclease</keyword>
<accession>A0A1J4SDU0</accession>
<keyword evidence="8 15" id="KW-0819">tRNA processing</keyword>
<dbReference type="InterPro" id="IPR014720">
    <property type="entry name" value="dsRBD_dom"/>
</dbReference>
<dbReference type="PANTHER" id="PTHR11207">
    <property type="entry name" value="RIBONUCLEASE III"/>
    <property type="match status" value="1"/>
</dbReference>
<evidence type="ECO:0000256" key="10">
    <source>
        <dbReference type="ARBA" id="ARBA00022723"/>
    </source>
</evidence>
<evidence type="ECO:0000256" key="1">
    <source>
        <dbReference type="ARBA" id="ARBA00000109"/>
    </source>
</evidence>
<dbReference type="EMBL" id="MNUO01000076">
    <property type="protein sequence ID" value="OIN96828.1"/>
    <property type="molecule type" value="Genomic_DNA"/>
</dbReference>
<protein>
    <recommendedName>
        <fullName evidence="15">Ribonuclease 3</fullName>
        <ecNumber evidence="15">3.1.26.3</ecNumber>
    </recommendedName>
    <alternativeName>
        <fullName evidence="15">Ribonuclease III</fullName>
        <shortName evidence="15">RNase III</shortName>
    </alternativeName>
</protein>
<evidence type="ECO:0000256" key="3">
    <source>
        <dbReference type="ARBA" id="ARBA00010183"/>
    </source>
</evidence>
<feature type="domain" description="DRBM" evidence="16">
    <location>
        <begin position="164"/>
        <end position="233"/>
    </location>
</feature>
<comment type="subunit">
    <text evidence="4 15">Homodimer.</text>
</comment>
<dbReference type="InterPro" id="IPR036389">
    <property type="entry name" value="RNase_III_sf"/>
</dbReference>
<evidence type="ECO:0000256" key="12">
    <source>
        <dbReference type="ARBA" id="ARBA00022801"/>
    </source>
</evidence>
<evidence type="ECO:0000256" key="11">
    <source>
        <dbReference type="ARBA" id="ARBA00022759"/>
    </source>
</evidence>
<dbReference type="GO" id="GO:0010468">
    <property type="term" value="P:regulation of gene expression"/>
    <property type="evidence" value="ECO:0007669"/>
    <property type="project" value="TreeGrafter"/>
</dbReference>
<dbReference type="SUPFAM" id="SSF54768">
    <property type="entry name" value="dsRNA-binding domain-like"/>
    <property type="match status" value="1"/>
</dbReference>
<evidence type="ECO:0000256" key="15">
    <source>
        <dbReference type="HAMAP-Rule" id="MF_00104"/>
    </source>
</evidence>
<evidence type="ECO:0000313" key="19">
    <source>
        <dbReference type="Proteomes" id="UP000182278"/>
    </source>
</evidence>
<dbReference type="PROSITE" id="PS00517">
    <property type="entry name" value="RNASE_3_1"/>
    <property type="match status" value="1"/>
</dbReference>
<comment type="catalytic activity">
    <reaction evidence="1 15">
        <text>Endonucleolytic cleavage to 5'-phosphomonoester.</text>
        <dbReference type="EC" id="3.1.26.3"/>
    </reaction>
</comment>
<evidence type="ECO:0000259" key="17">
    <source>
        <dbReference type="PROSITE" id="PS50142"/>
    </source>
</evidence>
<dbReference type="Gene3D" id="3.30.160.20">
    <property type="match status" value="1"/>
</dbReference>
<dbReference type="Pfam" id="PF14622">
    <property type="entry name" value="Ribonucleas_3_3"/>
    <property type="match status" value="1"/>
</dbReference>
<dbReference type="HAMAP" id="MF_00104">
    <property type="entry name" value="RNase_III"/>
    <property type="match status" value="1"/>
</dbReference>
<evidence type="ECO:0000256" key="9">
    <source>
        <dbReference type="ARBA" id="ARBA00022722"/>
    </source>
</evidence>
<dbReference type="GO" id="GO:0005737">
    <property type="term" value="C:cytoplasm"/>
    <property type="evidence" value="ECO:0007669"/>
    <property type="project" value="UniProtKB-SubCell"/>
</dbReference>
<keyword evidence="15" id="KW-0699">rRNA-binding</keyword>
<evidence type="ECO:0000256" key="4">
    <source>
        <dbReference type="ARBA" id="ARBA00011738"/>
    </source>
</evidence>
<dbReference type="Proteomes" id="UP000182278">
    <property type="component" value="Unassembled WGS sequence"/>
</dbReference>
<dbReference type="CDD" id="cd10845">
    <property type="entry name" value="DSRM_RNAse_III_family"/>
    <property type="match status" value="1"/>
</dbReference>
<feature type="domain" description="RNase III" evidence="17">
    <location>
        <begin position="9"/>
        <end position="137"/>
    </location>
</feature>
<dbReference type="FunFam" id="1.10.1520.10:FF:000001">
    <property type="entry name" value="Ribonuclease 3"/>
    <property type="match status" value="1"/>
</dbReference>
<dbReference type="GO" id="GO:0004525">
    <property type="term" value="F:ribonuclease III activity"/>
    <property type="evidence" value="ECO:0007669"/>
    <property type="project" value="UniProtKB-UniRule"/>
</dbReference>
<gene>
    <name evidence="15" type="primary">rnc</name>
    <name evidence="18" type="ORF">AUJ66_05175</name>
</gene>
<keyword evidence="13 15" id="KW-0460">Magnesium</keyword>
<dbReference type="SMART" id="SM00358">
    <property type="entry name" value="DSRM"/>
    <property type="match status" value="1"/>
</dbReference>
<evidence type="ECO:0000256" key="2">
    <source>
        <dbReference type="ARBA" id="ARBA00004496"/>
    </source>
</evidence>
<evidence type="ECO:0000256" key="5">
    <source>
        <dbReference type="ARBA" id="ARBA00022490"/>
    </source>
</evidence>
<dbReference type="PROSITE" id="PS50137">
    <property type="entry name" value="DS_RBD"/>
    <property type="match status" value="1"/>
</dbReference>
<dbReference type="GO" id="GO:0008033">
    <property type="term" value="P:tRNA processing"/>
    <property type="evidence" value="ECO:0007669"/>
    <property type="project" value="UniProtKB-KW"/>
</dbReference>
<dbReference type="NCBIfam" id="TIGR02191">
    <property type="entry name" value="RNaseIII"/>
    <property type="match status" value="1"/>
</dbReference>